<sequence>MQDMASGRDRHKISPMSRSNKHQAANQGISEFDGEKTEKCKDMASGRDRHKISPMSRSNKHQAANQVIGRPEECRLSAGWLPG</sequence>
<reference evidence="2 3" key="1">
    <citation type="submission" date="2024-02" db="EMBL/GenBank/DDBJ databases">
        <authorList>
            <person name="Daric V."/>
            <person name="Darras S."/>
        </authorList>
    </citation>
    <scope>NUCLEOTIDE SEQUENCE [LARGE SCALE GENOMIC DNA]</scope>
</reference>
<accession>A0ABP0GQV7</accession>
<proteinExistence type="predicted"/>
<feature type="region of interest" description="Disordered" evidence="1">
    <location>
        <begin position="1"/>
        <end position="83"/>
    </location>
</feature>
<dbReference type="Proteomes" id="UP001642483">
    <property type="component" value="Unassembled WGS sequence"/>
</dbReference>
<organism evidence="2 3">
    <name type="scientific">Clavelina lepadiformis</name>
    <name type="common">Light-bulb sea squirt</name>
    <name type="synonym">Ascidia lepadiformis</name>
    <dbReference type="NCBI Taxonomy" id="159417"/>
    <lineage>
        <taxon>Eukaryota</taxon>
        <taxon>Metazoa</taxon>
        <taxon>Chordata</taxon>
        <taxon>Tunicata</taxon>
        <taxon>Ascidiacea</taxon>
        <taxon>Aplousobranchia</taxon>
        <taxon>Clavelinidae</taxon>
        <taxon>Clavelina</taxon>
    </lineage>
</organism>
<dbReference type="EMBL" id="CAWYQH010000139">
    <property type="protein sequence ID" value="CAK8693733.1"/>
    <property type="molecule type" value="Genomic_DNA"/>
</dbReference>
<feature type="compositionally biased region" description="Polar residues" evidence="1">
    <location>
        <begin position="55"/>
        <end position="65"/>
    </location>
</feature>
<evidence type="ECO:0000256" key="1">
    <source>
        <dbReference type="SAM" id="MobiDB-lite"/>
    </source>
</evidence>
<gene>
    <name evidence="2" type="ORF">CVLEPA_LOCUS27029</name>
</gene>
<protein>
    <submittedName>
        <fullName evidence="2">Uncharacterized protein</fullName>
    </submittedName>
</protein>
<evidence type="ECO:0000313" key="3">
    <source>
        <dbReference type="Proteomes" id="UP001642483"/>
    </source>
</evidence>
<feature type="compositionally biased region" description="Basic and acidic residues" evidence="1">
    <location>
        <begin position="33"/>
        <end position="47"/>
    </location>
</feature>
<evidence type="ECO:0000313" key="2">
    <source>
        <dbReference type="EMBL" id="CAK8693733.1"/>
    </source>
</evidence>
<feature type="compositionally biased region" description="Polar residues" evidence="1">
    <location>
        <begin position="16"/>
        <end position="29"/>
    </location>
</feature>
<comment type="caution">
    <text evidence="2">The sequence shown here is derived from an EMBL/GenBank/DDBJ whole genome shotgun (WGS) entry which is preliminary data.</text>
</comment>
<name>A0ABP0GQV7_CLALP</name>
<keyword evidence="3" id="KW-1185">Reference proteome</keyword>